<feature type="repeat" description="TPR" evidence="1">
    <location>
        <begin position="80"/>
        <end position="113"/>
    </location>
</feature>
<comment type="caution">
    <text evidence="3">The sequence shown here is derived from an EMBL/GenBank/DDBJ whole genome shotgun (WGS) entry which is preliminary data.</text>
</comment>
<dbReference type="PROSITE" id="PS50005">
    <property type="entry name" value="TPR"/>
    <property type="match status" value="1"/>
</dbReference>
<evidence type="ECO:0000313" key="4">
    <source>
        <dbReference type="Proteomes" id="UP000324996"/>
    </source>
</evidence>
<proteinExistence type="predicted"/>
<accession>A0A5A7NA48</accession>
<dbReference type="AlphaFoldDB" id="A0A5A7NA48"/>
<evidence type="ECO:0000259" key="2">
    <source>
        <dbReference type="Pfam" id="PF13283"/>
    </source>
</evidence>
<reference evidence="3 4" key="1">
    <citation type="submission" date="2019-09" db="EMBL/GenBank/DDBJ databases">
        <title>NBRP : Genome information of microbial organism related human and environment.</title>
        <authorList>
            <person name="Hattori M."/>
            <person name="Oshima K."/>
            <person name="Inaba H."/>
            <person name="Suda W."/>
            <person name="Sakamoto M."/>
            <person name="Iino T."/>
            <person name="Kitahara M."/>
            <person name="Oshida Y."/>
            <person name="Iida T."/>
            <person name="Kudo T."/>
            <person name="Itoh T."/>
            <person name="Ohkuma M."/>
        </authorList>
    </citation>
    <scope>NUCLEOTIDE SEQUENCE [LARGE SCALE GENOMIC DNA]</scope>
    <source>
        <strain evidence="3 4">Q-1</strain>
    </source>
</reference>
<dbReference type="Gene3D" id="1.25.40.10">
    <property type="entry name" value="Tetratricopeptide repeat domain"/>
    <property type="match status" value="1"/>
</dbReference>
<dbReference type="Pfam" id="PF13283">
    <property type="entry name" value="NfrA_C"/>
    <property type="match status" value="1"/>
</dbReference>
<keyword evidence="1" id="KW-0802">TPR repeat</keyword>
<gene>
    <name evidence="3" type="ORF">JCM17846_22960</name>
</gene>
<dbReference type="InterPro" id="IPR011990">
    <property type="entry name" value="TPR-like_helical_dom_sf"/>
</dbReference>
<keyword evidence="4" id="KW-1185">Reference proteome</keyword>
<dbReference type="EMBL" id="BKCN01000012">
    <property type="protein sequence ID" value="GER04614.1"/>
    <property type="molecule type" value="Genomic_DNA"/>
</dbReference>
<evidence type="ECO:0000256" key="1">
    <source>
        <dbReference type="PROSITE-ProRule" id="PRU00339"/>
    </source>
</evidence>
<feature type="domain" description="Bacteriophage N4 adsorption protein A C-terminal" evidence="2">
    <location>
        <begin position="232"/>
        <end position="395"/>
    </location>
</feature>
<dbReference type="SUPFAM" id="SSF48452">
    <property type="entry name" value="TPR-like"/>
    <property type="match status" value="1"/>
</dbReference>
<organism evidence="3 4">
    <name type="scientific">Iodidimonas nitroreducens</name>
    <dbReference type="NCBI Taxonomy" id="1236968"/>
    <lineage>
        <taxon>Bacteria</taxon>
        <taxon>Pseudomonadati</taxon>
        <taxon>Pseudomonadota</taxon>
        <taxon>Alphaproteobacteria</taxon>
        <taxon>Iodidimonadales</taxon>
        <taxon>Iodidimonadaceae</taxon>
        <taxon>Iodidimonas</taxon>
    </lineage>
</organism>
<name>A0A5A7NA48_9PROT</name>
<dbReference type="Proteomes" id="UP000324996">
    <property type="component" value="Unassembled WGS sequence"/>
</dbReference>
<dbReference type="InterPro" id="IPR025137">
    <property type="entry name" value="NfrA_C"/>
</dbReference>
<dbReference type="InterPro" id="IPR019734">
    <property type="entry name" value="TPR_rpt"/>
</dbReference>
<evidence type="ECO:0000313" key="3">
    <source>
        <dbReference type="EMBL" id="GER04614.1"/>
    </source>
</evidence>
<protein>
    <recommendedName>
        <fullName evidence="2">Bacteriophage N4 adsorption protein A C-terminal domain-containing protein</fullName>
    </recommendedName>
</protein>
<sequence length="403" mass="43960">MKPQNPPLSAHQAATEAYQALNAGDQAMAAHFLALAIEQTADEARRHQWALDLGHIQSALARHAQAAQSFLLAFSIRPKAESLASAGYAFLAAGDQPAARDVFAQLVEKAPDHPVYHRQLAYLCRHDGDMACARTHFITALGLDHDPLILEQTRREMRALDRIIWGSASLLWRTDGPDDESLLLGDRVLSQSQGIIEANGRLPLWLGSPDRWMAGFARLLWSVDGADPLPQAKSEQAGFGLKLKPFASQAIIVGAERLVSVGDFARDDWLVRVSGSWGAGYERPVAHQGSSWLFWSVFGDIAGIGFEKTDWQMNGEGRIGRSWQKNGFILTPHLLLSGLWQDDRSGRTSLLEGGPGLTIALPFGGSARQAPAQKIELTTQLRINLAGTSDNDEGLSIILSFSF</sequence>